<keyword evidence="1" id="KW-0472">Membrane</keyword>
<evidence type="ECO:0000313" key="3">
    <source>
        <dbReference type="EMBL" id="GGO97321.1"/>
    </source>
</evidence>
<evidence type="ECO:0000313" key="4">
    <source>
        <dbReference type="Proteomes" id="UP000641932"/>
    </source>
</evidence>
<proteinExistence type="predicted"/>
<feature type="transmembrane region" description="Helical" evidence="1">
    <location>
        <begin position="29"/>
        <end position="47"/>
    </location>
</feature>
<evidence type="ECO:0000259" key="2">
    <source>
        <dbReference type="Pfam" id="PF14258"/>
    </source>
</evidence>
<keyword evidence="4" id="KW-1185">Reference proteome</keyword>
<comment type="caution">
    <text evidence="3">The sequence shown here is derived from an EMBL/GenBank/DDBJ whole genome shotgun (WGS) entry which is preliminary data.</text>
</comment>
<dbReference type="AlphaFoldDB" id="A0A917ZXJ2"/>
<name>A0A917ZXJ2_9ACTN</name>
<dbReference type="Proteomes" id="UP000641932">
    <property type="component" value="Unassembled WGS sequence"/>
</dbReference>
<dbReference type="EMBL" id="BMMS01000033">
    <property type="protein sequence ID" value="GGO97321.1"/>
    <property type="molecule type" value="Genomic_DNA"/>
</dbReference>
<evidence type="ECO:0000256" key="1">
    <source>
        <dbReference type="SAM" id="Phobius"/>
    </source>
</evidence>
<protein>
    <recommendedName>
        <fullName evidence="2">DUF4350 domain-containing protein</fullName>
    </recommendedName>
</protein>
<reference evidence="3" key="2">
    <citation type="submission" date="2020-09" db="EMBL/GenBank/DDBJ databases">
        <authorList>
            <person name="Sun Q."/>
            <person name="Zhou Y."/>
        </authorList>
    </citation>
    <scope>NUCLEOTIDE SEQUENCE</scope>
    <source>
        <strain evidence="3">CGMCC 4.7201</strain>
    </source>
</reference>
<organism evidence="3 4">
    <name type="scientific">Wenjunlia tyrosinilytica</name>
    <dbReference type="NCBI Taxonomy" id="1544741"/>
    <lineage>
        <taxon>Bacteria</taxon>
        <taxon>Bacillati</taxon>
        <taxon>Actinomycetota</taxon>
        <taxon>Actinomycetes</taxon>
        <taxon>Kitasatosporales</taxon>
        <taxon>Streptomycetaceae</taxon>
        <taxon>Wenjunlia</taxon>
    </lineage>
</organism>
<dbReference type="Pfam" id="PF14258">
    <property type="entry name" value="DUF4350"/>
    <property type="match status" value="1"/>
</dbReference>
<dbReference type="InterPro" id="IPR025646">
    <property type="entry name" value="DUF4350"/>
</dbReference>
<gene>
    <name evidence="3" type="ORF">GCM10012280_58870</name>
</gene>
<reference evidence="3" key="1">
    <citation type="journal article" date="2014" name="Int. J. Syst. Evol. Microbiol.">
        <title>Complete genome sequence of Corynebacterium casei LMG S-19264T (=DSM 44701T), isolated from a smear-ripened cheese.</title>
        <authorList>
            <consortium name="US DOE Joint Genome Institute (JGI-PGF)"/>
            <person name="Walter F."/>
            <person name="Albersmeier A."/>
            <person name="Kalinowski J."/>
            <person name="Ruckert C."/>
        </authorList>
    </citation>
    <scope>NUCLEOTIDE SEQUENCE</scope>
    <source>
        <strain evidence="3">CGMCC 4.7201</strain>
    </source>
</reference>
<feature type="domain" description="DUF4350" evidence="2">
    <location>
        <begin position="58"/>
        <end position="234"/>
    </location>
</feature>
<accession>A0A917ZXJ2</accession>
<dbReference type="RefSeq" id="WP_189134865.1">
    <property type="nucleotide sequence ID" value="NZ_BMMS01000033.1"/>
</dbReference>
<keyword evidence="1" id="KW-0812">Transmembrane</keyword>
<keyword evidence="1" id="KW-1133">Transmembrane helix</keyword>
<sequence>MTTDTSTSPSLGCTSLAPTARHLWTRSRGLLAALAIVLVFGVAYAAFRSGEHHGRLDPRSPDRYGSRAVAQLLLQRGVHVDVVTSAADAAAKAGPDTTVLVTAPDLLPPPQLSALHDATAGSGGRTVLLEPGPASLSVLAPAAQAIAPADVRARAPGCRLPEAERAGKAELGGIAYETAAPGADSCYRSGGHPSLVRLPDSAGKGDTVVLGAPDALYNRRLDKQGNASLALQLLGRHPRLVWYLPSLSDNSVGAARQRGFLDLVPGGWIWGGLQLAVAVAVAALWRARRLGPVVAEPLPVTVRAAEATEGRARLYRRGNARPRAAEALRRAARARLAPLVGVPPTRAHDTEALVAAVAAHSGTPGPEVRSLLYGPAPGDDAALIRLADRLDHLERQVRTT</sequence>